<organism evidence="5 6">
    <name type="scientific">Pelagomonas calceolata</name>
    <dbReference type="NCBI Taxonomy" id="35677"/>
    <lineage>
        <taxon>Eukaryota</taxon>
        <taxon>Sar</taxon>
        <taxon>Stramenopiles</taxon>
        <taxon>Ochrophyta</taxon>
        <taxon>Pelagophyceae</taxon>
        <taxon>Pelagomonadales</taxon>
        <taxon>Pelagomonadaceae</taxon>
        <taxon>Pelagomonas</taxon>
    </lineage>
</organism>
<evidence type="ECO:0000259" key="4">
    <source>
        <dbReference type="PROSITE" id="PS51184"/>
    </source>
</evidence>
<dbReference type="Gene3D" id="2.60.120.650">
    <property type="entry name" value="Cupin"/>
    <property type="match status" value="1"/>
</dbReference>
<dbReference type="OrthoDB" id="425950at2759"/>
<keyword evidence="3" id="KW-0804">Transcription</keyword>
<evidence type="ECO:0000256" key="2">
    <source>
        <dbReference type="ARBA" id="ARBA00023004"/>
    </source>
</evidence>
<protein>
    <recommendedName>
        <fullName evidence="3">Bifunctional lysine-specific demethylase and histidyl-hydroxylase</fullName>
        <ecNumber evidence="3">1.14.11.-</ecNumber>
    </recommendedName>
</protein>
<keyword evidence="3" id="KW-0539">Nucleus</keyword>
<dbReference type="EMBL" id="CAKKNE010000002">
    <property type="protein sequence ID" value="CAH0367977.1"/>
    <property type="molecule type" value="Genomic_DNA"/>
</dbReference>
<evidence type="ECO:0000256" key="1">
    <source>
        <dbReference type="ARBA" id="ARBA00022723"/>
    </source>
</evidence>
<sequence length="327" mass="35804">MRDGAASRDYASAAHAWLDGCSLIVNRADCVDEACRRLSVSLRTHLPHAYVQLYATPPHAQAVDAHADDRDVFVVQLEGRKSWVVYAVPPVSFPNNDEQAGKAFALPADFESQAPRAVETTLNRGDVLYVPRGFVHAATCGAEPSLHATVAVATYDWTWAKLCASAAEECWLGRTPAKIAARLEKYTYWRRCAAPPLVCDGHGSKAWQRAVAELDKLAGVVGVEPNDVIGAWKERLAPHRAAQDAPLAGRDGMGVTDRGVYVRRRRSGEDRDDVERDDRGGLQAREELQAVLPQLLGAVSQEPCRVDEIWKALDPFSRIALAYVGRA</sequence>
<comment type="subcellular location">
    <subcellularLocation>
        <location evidence="3">Nucleus</location>
    </subcellularLocation>
</comment>
<dbReference type="GO" id="GO:0005506">
    <property type="term" value="F:iron ion binding"/>
    <property type="evidence" value="ECO:0007669"/>
    <property type="project" value="UniProtKB-UniRule"/>
</dbReference>
<keyword evidence="3" id="KW-0223">Dioxygenase</keyword>
<gene>
    <name evidence="5" type="ORF">PECAL_2P10240</name>
</gene>
<accession>A0A8J2SHT8</accession>
<comment type="function">
    <text evidence="3">Oxygenase that can act as both a histone lysine demethylase and a ribosomal histidine hydroxylase.</text>
</comment>
<name>A0A8J2SHT8_9STRA</name>
<keyword evidence="3" id="KW-0805">Transcription regulation</keyword>
<dbReference type="PROSITE" id="PS51184">
    <property type="entry name" value="JMJC"/>
    <property type="match status" value="1"/>
</dbReference>
<dbReference type="Proteomes" id="UP000789595">
    <property type="component" value="Unassembled WGS sequence"/>
</dbReference>
<dbReference type="AlphaFoldDB" id="A0A8J2SHT8"/>
<keyword evidence="1 3" id="KW-0479">Metal-binding</keyword>
<evidence type="ECO:0000313" key="5">
    <source>
        <dbReference type="EMBL" id="CAH0367977.1"/>
    </source>
</evidence>
<keyword evidence="2 3" id="KW-0408">Iron</keyword>
<evidence type="ECO:0000313" key="6">
    <source>
        <dbReference type="Proteomes" id="UP000789595"/>
    </source>
</evidence>
<feature type="non-terminal residue" evidence="5">
    <location>
        <position position="327"/>
    </location>
</feature>
<dbReference type="PANTHER" id="PTHR13096:SF8">
    <property type="entry name" value="RIBOSOMAL OXYGENASE 1"/>
    <property type="match status" value="1"/>
</dbReference>
<dbReference type="GO" id="GO:0032453">
    <property type="term" value="F:histone H3K4 demethylase activity"/>
    <property type="evidence" value="ECO:0007669"/>
    <property type="project" value="TreeGrafter"/>
</dbReference>
<dbReference type="GO" id="GO:0005730">
    <property type="term" value="C:nucleolus"/>
    <property type="evidence" value="ECO:0007669"/>
    <property type="project" value="TreeGrafter"/>
</dbReference>
<comment type="cofactor">
    <cofactor evidence="3">
        <name>Fe(2+)</name>
        <dbReference type="ChEBI" id="CHEBI:29033"/>
    </cofactor>
    <text evidence="3">Binds 1 Fe(2+) ion per subunit.</text>
</comment>
<proteinExistence type="inferred from homology"/>
<keyword evidence="3" id="KW-0560">Oxidoreductase</keyword>
<comment type="similarity">
    <text evidence="3">Belongs to the ROX family.</text>
</comment>
<dbReference type="SUPFAM" id="SSF51197">
    <property type="entry name" value="Clavaminate synthase-like"/>
    <property type="match status" value="1"/>
</dbReference>
<comment type="caution">
    <text evidence="5">The sequence shown here is derived from an EMBL/GenBank/DDBJ whole genome shotgun (WGS) entry which is preliminary data.</text>
</comment>
<dbReference type="InterPro" id="IPR003347">
    <property type="entry name" value="JmjC_dom"/>
</dbReference>
<dbReference type="GO" id="GO:0051864">
    <property type="term" value="F:histone H3K36 demethylase activity"/>
    <property type="evidence" value="ECO:0007669"/>
    <property type="project" value="TreeGrafter"/>
</dbReference>
<evidence type="ECO:0000256" key="3">
    <source>
        <dbReference type="RuleBase" id="RU366061"/>
    </source>
</evidence>
<dbReference type="InterPro" id="IPR039994">
    <property type="entry name" value="NO66-like"/>
</dbReference>
<dbReference type="EC" id="1.14.11.-" evidence="3"/>
<dbReference type="Pfam" id="PF08007">
    <property type="entry name" value="JmjC_2"/>
    <property type="match status" value="1"/>
</dbReference>
<reference evidence="5" key="1">
    <citation type="submission" date="2021-11" db="EMBL/GenBank/DDBJ databases">
        <authorList>
            <consortium name="Genoscope - CEA"/>
            <person name="William W."/>
        </authorList>
    </citation>
    <scope>NUCLEOTIDE SEQUENCE</scope>
</reference>
<feature type="domain" description="JmjC" evidence="4">
    <location>
        <begin position="5"/>
        <end position="169"/>
    </location>
</feature>
<keyword evidence="6" id="KW-1185">Reference proteome</keyword>
<dbReference type="PANTHER" id="PTHR13096">
    <property type="entry name" value="MINA53 MYC INDUCED NUCLEAR ANTIGEN"/>
    <property type="match status" value="1"/>
</dbReference>